<sequence>MAIQIKYQASWFYDTENGEYQSDGDFSNAELTRRPWKAFWPPKSEDTFGTWLRCEHPEVLSWRFSYNRPFDQPWRLWRKSPTFEDENKTARQYIRKNSKRVETTSTSIVNTNIEELIAGLSNVRVHSIRYLVPLETYKIEKPFFSQLPCGTQLRRTNLVESEHTVVVHDVDRKAGSFKLDESGFQFEYLPTQISEWTDANIQSRYVPEVASWLKRFFNCEKVIVYNYNLRTSDEAASSSRSWKAPIFRVHCDNTPESCARRLEFQLPDEAAEILKGRYRYIDVWRCIVDEAVDSPLALCDYRSIATTDLWKVDIVYPHFCDEGYEMTYNPDHRWFYKKGISKDDVVLFKLGDNSSTAAKFSPHTAFIDPSASSECKRASIELRAIIVG</sequence>
<evidence type="ECO:0000256" key="1">
    <source>
        <dbReference type="ARBA" id="ARBA00023002"/>
    </source>
</evidence>
<evidence type="ECO:0000313" key="4">
    <source>
        <dbReference type="Proteomes" id="UP000799441"/>
    </source>
</evidence>
<keyword evidence="1" id="KW-0560">Oxidoreductase</keyword>
<dbReference type="NCBIfam" id="NF041278">
    <property type="entry name" value="CmcJ_NvfI_EfuI"/>
    <property type="match status" value="1"/>
</dbReference>
<dbReference type="GO" id="GO:0016491">
    <property type="term" value="F:oxidoreductase activity"/>
    <property type="evidence" value="ECO:0007669"/>
    <property type="project" value="UniProtKB-KW"/>
</dbReference>
<protein>
    <recommendedName>
        <fullName evidence="5">Methyltransferase</fullName>
    </recommendedName>
</protein>
<proteinExistence type="inferred from homology"/>
<comment type="similarity">
    <text evidence="2">Belongs to the asaB hydroxylase/desaturase family.</text>
</comment>
<gene>
    <name evidence="3" type="ORF">K431DRAFT_154192</name>
</gene>
<dbReference type="AlphaFoldDB" id="A0A9P4USZ3"/>
<organism evidence="3 4">
    <name type="scientific">Polychaeton citri CBS 116435</name>
    <dbReference type="NCBI Taxonomy" id="1314669"/>
    <lineage>
        <taxon>Eukaryota</taxon>
        <taxon>Fungi</taxon>
        <taxon>Dikarya</taxon>
        <taxon>Ascomycota</taxon>
        <taxon>Pezizomycotina</taxon>
        <taxon>Dothideomycetes</taxon>
        <taxon>Dothideomycetidae</taxon>
        <taxon>Capnodiales</taxon>
        <taxon>Capnodiaceae</taxon>
        <taxon>Polychaeton</taxon>
    </lineage>
</organism>
<dbReference type="Proteomes" id="UP000799441">
    <property type="component" value="Unassembled WGS sequence"/>
</dbReference>
<keyword evidence="4" id="KW-1185">Reference proteome</keyword>
<evidence type="ECO:0000313" key="3">
    <source>
        <dbReference type="EMBL" id="KAF2724186.1"/>
    </source>
</evidence>
<evidence type="ECO:0000256" key="2">
    <source>
        <dbReference type="ARBA" id="ARBA00023604"/>
    </source>
</evidence>
<dbReference type="PANTHER" id="PTHR34598:SF3">
    <property type="entry name" value="OXIDOREDUCTASE AN1597"/>
    <property type="match status" value="1"/>
</dbReference>
<dbReference type="EMBL" id="MU003772">
    <property type="protein sequence ID" value="KAF2724186.1"/>
    <property type="molecule type" value="Genomic_DNA"/>
</dbReference>
<name>A0A9P4USZ3_9PEZI</name>
<reference evidence="3" key="1">
    <citation type="journal article" date="2020" name="Stud. Mycol.">
        <title>101 Dothideomycetes genomes: a test case for predicting lifestyles and emergence of pathogens.</title>
        <authorList>
            <person name="Haridas S."/>
            <person name="Albert R."/>
            <person name="Binder M."/>
            <person name="Bloem J."/>
            <person name="Labutti K."/>
            <person name="Salamov A."/>
            <person name="Andreopoulos B."/>
            <person name="Baker S."/>
            <person name="Barry K."/>
            <person name="Bills G."/>
            <person name="Bluhm B."/>
            <person name="Cannon C."/>
            <person name="Castanera R."/>
            <person name="Culley D."/>
            <person name="Daum C."/>
            <person name="Ezra D."/>
            <person name="Gonzalez J."/>
            <person name="Henrissat B."/>
            <person name="Kuo A."/>
            <person name="Liang C."/>
            <person name="Lipzen A."/>
            <person name="Lutzoni F."/>
            <person name="Magnuson J."/>
            <person name="Mondo S."/>
            <person name="Nolan M."/>
            <person name="Ohm R."/>
            <person name="Pangilinan J."/>
            <person name="Park H.-J."/>
            <person name="Ramirez L."/>
            <person name="Alfaro M."/>
            <person name="Sun H."/>
            <person name="Tritt A."/>
            <person name="Yoshinaga Y."/>
            <person name="Zwiers L.-H."/>
            <person name="Turgeon B."/>
            <person name="Goodwin S."/>
            <person name="Spatafora J."/>
            <person name="Crous P."/>
            <person name="Grigoriev I."/>
        </authorList>
    </citation>
    <scope>NUCLEOTIDE SEQUENCE</scope>
    <source>
        <strain evidence="3">CBS 116435</strain>
    </source>
</reference>
<comment type="caution">
    <text evidence="3">The sequence shown here is derived from an EMBL/GenBank/DDBJ whole genome shotgun (WGS) entry which is preliminary data.</text>
</comment>
<dbReference type="PANTHER" id="PTHR34598">
    <property type="entry name" value="BLL6449 PROTEIN"/>
    <property type="match status" value="1"/>
</dbReference>
<accession>A0A9P4USZ3</accession>
<dbReference type="OrthoDB" id="412788at2759"/>
<dbReference type="InterPro" id="IPR044053">
    <property type="entry name" value="AsaB-like"/>
</dbReference>
<evidence type="ECO:0008006" key="5">
    <source>
        <dbReference type="Google" id="ProtNLM"/>
    </source>
</evidence>